<evidence type="ECO:0000313" key="1">
    <source>
        <dbReference type="EMBL" id="GAA1229228.1"/>
    </source>
</evidence>
<dbReference type="Proteomes" id="UP001500653">
    <property type="component" value="Unassembled WGS sequence"/>
</dbReference>
<evidence type="ECO:0008006" key="3">
    <source>
        <dbReference type="Google" id="ProtNLM"/>
    </source>
</evidence>
<dbReference type="RefSeq" id="WP_253862747.1">
    <property type="nucleotide sequence ID" value="NZ_BAAALN010000003.1"/>
</dbReference>
<comment type="caution">
    <text evidence="1">The sequence shown here is derived from an EMBL/GenBank/DDBJ whole genome shotgun (WGS) entry which is preliminary data.</text>
</comment>
<sequence length="188" mass="21010">MTYRLEQLLPDHDRREYHETRVPGPPEIAWAALTDLRVRDLPLSTLLSRLRGGPKAWFAPFDGGDGRALDNVPPRELCADPPRELILGDIADYTGSGPTRPDVPRGDLESFLRFDEPGWTKVAMNFRFAADGRETRLSTETRVLATDEGARKAFAKYWLLVRAGSGLIRRDILSAVRSAAAERTRPGI</sequence>
<proteinExistence type="predicted"/>
<organism evidence="1 2">
    <name type="scientific">Prauserella halophila</name>
    <dbReference type="NCBI Taxonomy" id="185641"/>
    <lineage>
        <taxon>Bacteria</taxon>
        <taxon>Bacillati</taxon>
        <taxon>Actinomycetota</taxon>
        <taxon>Actinomycetes</taxon>
        <taxon>Pseudonocardiales</taxon>
        <taxon>Pseudonocardiaceae</taxon>
        <taxon>Prauserella</taxon>
    </lineage>
</organism>
<dbReference type="EMBL" id="BAAALN010000003">
    <property type="protein sequence ID" value="GAA1229228.1"/>
    <property type="molecule type" value="Genomic_DNA"/>
</dbReference>
<reference evidence="1 2" key="1">
    <citation type="journal article" date="2019" name="Int. J. Syst. Evol. Microbiol.">
        <title>The Global Catalogue of Microorganisms (GCM) 10K type strain sequencing project: providing services to taxonomists for standard genome sequencing and annotation.</title>
        <authorList>
            <consortium name="The Broad Institute Genomics Platform"/>
            <consortium name="The Broad Institute Genome Sequencing Center for Infectious Disease"/>
            <person name="Wu L."/>
            <person name="Ma J."/>
        </authorList>
    </citation>
    <scope>NUCLEOTIDE SEQUENCE [LARGE SCALE GENOMIC DNA]</scope>
    <source>
        <strain evidence="1 2">JCM 13023</strain>
    </source>
</reference>
<accession>A0ABN1W061</accession>
<name>A0ABN1W061_9PSEU</name>
<protein>
    <recommendedName>
        <fullName evidence="3">DUF2867 domain-containing protein</fullName>
    </recommendedName>
</protein>
<keyword evidence="2" id="KW-1185">Reference proteome</keyword>
<evidence type="ECO:0000313" key="2">
    <source>
        <dbReference type="Proteomes" id="UP001500653"/>
    </source>
</evidence>
<gene>
    <name evidence="1" type="ORF">GCM10009676_09690</name>
</gene>